<keyword evidence="10" id="KW-0636">Prenylation</keyword>
<evidence type="ECO:0000256" key="9">
    <source>
        <dbReference type="ARBA" id="ARBA00023288"/>
    </source>
</evidence>
<gene>
    <name evidence="11" type="ORF">TL16_g04576</name>
</gene>
<keyword evidence="4" id="KW-1003">Cell membrane</keyword>
<dbReference type="EMBL" id="BLQM01000127">
    <property type="protein sequence ID" value="GMH67044.1"/>
    <property type="molecule type" value="Genomic_DNA"/>
</dbReference>
<keyword evidence="7" id="KW-0342">GTP-binding</keyword>
<comment type="caution">
    <text evidence="11">The sequence shown here is derived from an EMBL/GenBank/DDBJ whole genome shotgun (WGS) entry which is preliminary data.</text>
</comment>
<dbReference type="FunFam" id="3.40.50.300:FF:000363">
    <property type="entry name" value="Secretion related GTPase srgA"/>
    <property type="match status" value="1"/>
</dbReference>
<proteinExistence type="inferred from homology"/>
<name>A0A9W7AES6_9STRA</name>
<dbReference type="Proteomes" id="UP001162640">
    <property type="component" value="Unassembled WGS sequence"/>
</dbReference>
<dbReference type="SUPFAM" id="SSF52540">
    <property type="entry name" value="P-loop containing nucleoside triphosphate hydrolases"/>
    <property type="match status" value="1"/>
</dbReference>
<dbReference type="InterPro" id="IPR005225">
    <property type="entry name" value="Small_GTP-bd"/>
</dbReference>
<evidence type="ECO:0000256" key="5">
    <source>
        <dbReference type="ARBA" id="ARBA00022741"/>
    </source>
</evidence>
<dbReference type="SMART" id="SM00173">
    <property type="entry name" value="RAS"/>
    <property type="match status" value="1"/>
</dbReference>
<dbReference type="PANTHER" id="PTHR47980">
    <property type="entry name" value="LD44762P"/>
    <property type="match status" value="1"/>
</dbReference>
<dbReference type="GO" id="GO:0005525">
    <property type="term" value="F:GTP binding"/>
    <property type="evidence" value="ECO:0007669"/>
    <property type="project" value="UniProtKB-KW"/>
</dbReference>
<dbReference type="InterPro" id="IPR027417">
    <property type="entry name" value="P-loop_NTPase"/>
</dbReference>
<sequence>MSTPTPRKKYDHLVKLLLIGDSGVGKSCLLLRFADSTFTSAYITTIGIDFKIKNVEVGGKRVKLQVWDTAGQERFRTITKAYYKGAQGILMVFDVSNEDSFVNVTNWMEQIKDNASLGVKIILLANKVDVVAEERVVSKSMGEQLAAKFGVKYFETSAKDDHNVGESFLALTTDILDEIVDDKQEDALKLGEAGGGGGGCC</sequence>
<dbReference type="PRINTS" id="PR00449">
    <property type="entry name" value="RASTRNSFRMNG"/>
</dbReference>
<evidence type="ECO:0000256" key="7">
    <source>
        <dbReference type="ARBA" id="ARBA00023134"/>
    </source>
</evidence>
<dbReference type="InterPro" id="IPR025662">
    <property type="entry name" value="Sigma_54_int_dom_ATP-bd_1"/>
</dbReference>
<dbReference type="SMART" id="SM00174">
    <property type="entry name" value="RHO"/>
    <property type="match status" value="1"/>
</dbReference>
<evidence type="ECO:0000313" key="11">
    <source>
        <dbReference type="EMBL" id="GMH67044.1"/>
    </source>
</evidence>
<dbReference type="PROSITE" id="PS51419">
    <property type="entry name" value="RAB"/>
    <property type="match status" value="1"/>
</dbReference>
<dbReference type="SMART" id="SM00175">
    <property type="entry name" value="RAB"/>
    <property type="match status" value="1"/>
</dbReference>
<dbReference type="PROSITE" id="PS51420">
    <property type="entry name" value="RHO"/>
    <property type="match status" value="1"/>
</dbReference>
<keyword evidence="9" id="KW-0449">Lipoprotein</keyword>
<dbReference type="GO" id="GO:0003924">
    <property type="term" value="F:GTPase activity"/>
    <property type="evidence" value="ECO:0007669"/>
    <property type="project" value="InterPro"/>
</dbReference>
<evidence type="ECO:0000256" key="8">
    <source>
        <dbReference type="ARBA" id="ARBA00023136"/>
    </source>
</evidence>
<evidence type="ECO:0000256" key="6">
    <source>
        <dbReference type="ARBA" id="ARBA00022927"/>
    </source>
</evidence>
<evidence type="ECO:0000256" key="4">
    <source>
        <dbReference type="ARBA" id="ARBA00022475"/>
    </source>
</evidence>
<dbReference type="NCBIfam" id="TIGR00231">
    <property type="entry name" value="small_GTP"/>
    <property type="match status" value="1"/>
</dbReference>
<dbReference type="GO" id="GO:0005886">
    <property type="term" value="C:plasma membrane"/>
    <property type="evidence" value="ECO:0007669"/>
    <property type="project" value="UniProtKB-SubCell"/>
</dbReference>
<dbReference type="PROSITE" id="PS51417">
    <property type="entry name" value="ARF"/>
    <property type="match status" value="1"/>
</dbReference>
<organism evidence="11 12">
    <name type="scientific">Triparma laevis f. inornata</name>
    <dbReference type="NCBI Taxonomy" id="1714386"/>
    <lineage>
        <taxon>Eukaryota</taxon>
        <taxon>Sar</taxon>
        <taxon>Stramenopiles</taxon>
        <taxon>Ochrophyta</taxon>
        <taxon>Bolidophyceae</taxon>
        <taxon>Parmales</taxon>
        <taxon>Triparmaceae</taxon>
        <taxon>Triparma</taxon>
    </lineage>
</organism>
<evidence type="ECO:0000256" key="3">
    <source>
        <dbReference type="ARBA" id="ARBA00022448"/>
    </source>
</evidence>
<dbReference type="Gene3D" id="3.40.50.300">
    <property type="entry name" value="P-loop containing nucleotide triphosphate hydrolases"/>
    <property type="match status" value="1"/>
</dbReference>
<evidence type="ECO:0000256" key="2">
    <source>
        <dbReference type="ARBA" id="ARBA00006270"/>
    </source>
</evidence>
<evidence type="ECO:0000256" key="1">
    <source>
        <dbReference type="ARBA" id="ARBA00004342"/>
    </source>
</evidence>
<keyword evidence="6" id="KW-0653">Protein transport</keyword>
<dbReference type="PROSITE" id="PS00675">
    <property type="entry name" value="SIGMA54_INTERACT_1"/>
    <property type="match status" value="1"/>
</dbReference>
<dbReference type="Pfam" id="PF00071">
    <property type="entry name" value="Ras"/>
    <property type="match status" value="1"/>
</dbReference>
<dbReference type="SMART" id="SM00176">
    <property type="entry name" value="RAN"/>
    <property type="match status" value="1"/>
</dbReference>
<keyword evidence="5" id="KW-0547">Nucleotide-binding</keyword>
<reference evidence="12" key="1">
    <citation type="journal article" date="2023" name="Commun. Biol.">
        <title>Genome analysis of Parmales, the sister group of diatoms, reveals the evolutionary specialization of diatoms from phago-mixotrophs to photoautotrophs.</title>
        <authorList>
            <person name="Ban H."/>
            <person name="Sato S."/>
            <person name="Yoshikawa S."/>
            <person name="Yamada K."/>
            <person name="Nakamura Y."/>
            <person name="Ichinomiya M."/>
            <person name="Sato N."/>
            <person name="Blanc-Mathieu R."/>
            <person name="Endo H."/>
            <person name="Kuwata A."/>
            <person name="Ogata H."/>
        </authorList>
    </citation>
    <scope>NUCLEOTIDE SEQUENCE [LARGE SCALE GENOMIC DNA]</scope>
</reference>
<dbReference type="GO" id="GO:0015031">
    <property type="term" value="P:protein transport"/>
    <property type="evidence" value="ECO:0007669"/>
    <property type="project" value="UniProtKB-KW"/>
</dbReference>
<keyword evidence="3" id="KW-0813">Transport</keyword>
<keyword evidence="8" id="KW-0472">Membrane</keyword>
<dbReference type="AlphaFoldDB" id="A0A9W7AES6"/>
<comment type="subcellular location">
    <subcellularLocation>
        <location evidence="1">Cell membrane</location>
        <topology evidence="1">Lipid-anchor</topology>
        <orientation evidence="1">Cytoplasmic side</orientation>
    </subcellularLocation>
</comment>
<accession>A0A9W7AES6</accession>
<dbReference type="InterPro" id="IPR050305">
    <property type="entry name" value="Small_GTPase_Rab"/>
</dbReference>
<protein>
    <submittedName>
        <fullName evidence="11">Uncharacterized protein</fullName>
    </submittedName>
</protein>
<dbReference type="InterPro" id="IPR001806">
    <property type="entry name" value="Small_GTPase"/>
</dbReference>
<comment type="similarity">
    <text evidence="2">Belongs to the small GTPase superfamily. Rab family.</text>
</comment>
<evidence type="ECO:0000313" key="12">
    <source>
        <dbReference type="Proteomes" id="UP001162640"/>
    </source>
</evidence>
<evidence type="ECO:0000256" key="10">
    <source>
        <dbReference type="ARBA" id="ARBA00023289"/>
    </source>
</evidence>
<dbReference type="PROSITE" id="PS51421">
    <property type="entry name" value="RAS"/>
    <property type="match status" value="1"/>
</dbReference>